<name>A0AAN9YP47_9PEZI</name>
<gene>
    <name evidence="2" type="ORF">SLS62_008253</name>
</gene>
<feature type="domain" description="DUF6546" evidence="1">
    <location>
        <begin position="226"/>
        <end position="287"/>
    </location>
</feature>
<evidence type="ECO:0000313" key="2">
    <source>
        <dbReference type="EMBL" id="KAK7749284.1"/>
    </source>
</evidence>
<keyword evidence="3" id="KW-1185">Reference proteome</keyword>
<sequence>MPPRLRSYRETSFWALPQELRLQVWEFIMETGAPYSGYASVSRGWQSFFERLTFKTLRLHQDDIPNFTKIVKGHRTSFVRHIWLRLELLGYDCPNCEEPESEAERKSNNQIFSVAVYRLFSILGEWEKGVTGGLEIELSAHSRSDWEHHFKELAYRSTEGATRPLPGSVRYHDPAHDGGIKRIIEALPNLEHFSYEPWAGGMFDREIKRWEYDHTYLASKLLQRKRSLKTVSIFQDFNRPLNGQCAARFPVGKWGPEFAELSVSLERMYGSFAVDAMDFFAYVDEHVSEEEKVRQTAFVCRSSRSEHA</sequence>
<evidence type="ECO:0000313" key="3">
    <source>
        <dbReference type="Proteomes" id="UP001320420"/>
    </source>
</evidence>
<proteinExistence type="predicted"/>
<protein>
    <recommendedName>
        <fullName evidence="1">DUF6546 domain-containing protein</fullName>
    </recommendedName>
</protein>
<reference evidence="2 3" key="1">
    <citation type="submission" date="2024-02" db="EMBL/GenBank/DDBJ databases">
        <title>De novo assembly and annotation of 12 fungi associated with fruit tree decline syndrome in Ontario, Canada.</title>
        <authorList>
            <person name="Sulman M."/>
            <person name="Ellouze W."/>
            <person name="Ilyukhin E."/>
        </authorList>
    </citation>
    <scope>NUCLEOTIDE SEQUENCE [LARGE SCALE GENOMIC DNA]</scope>
    <source>
        <strain evidence="2 3">M11/M66-122</strain>
    </source>
</reference>
<dbReference type="InterPro" id="IPR046676">
    <property type="entry name" value="DUF6546"/>
</dbReference>
<dbReference type="Proteomes" id="UP001320420">
    <property type="component" value="Unassembled WGS sequence"/>
</dbReference>
<evidence type="ECO:0000259" key="1">
    <source>
        <dbReference type="Pfam" id="PF20183"/>
    </source>
</evidence>
<comment type="caution">
    <text evidence="2">The sequence shown here is derived from an EMBL/GenBank/DDBJ whole genome shotgun (WGS) entry which is preliminary data.</text>
</comment>
<accession>A0AAN9YP47</accession>
<dbReference type="EMBL" id="JAKJXP020000075">
    <property type="protein sequence ID" value="KAK7749284.1"/>
    <property type="molecule type" value="Genomic_DNA"/>
</dbReference>
<dbReference type="AlphaFoldDB" id="A0AAN9YP47"/>
<organism evidence="2 3">
    <name type="scientific">Diatrype stigma</name>
    <dbReference type="NCBI Taxonomy" id="117547"/>
    <lineage>
        <taxon>Eukaryota</taxon>
        <taxon>Fungi</taxon>
        <taxon>Dikarya</taxon>
        <taxon>Ascomycota</taxon>
        <taxon>Pezizomycotina</taxon>
        <taxon>Sordariomycetes</taxon>
        <taxon>Xylariomycetidae</taxon>
        <taxon>Xylariales</taxon>
        <taxon>Diatrypaceae</taxon>
        <taxon>Diatrype</taxon>
    </lineage>
</organism>
<dbReference type="Pfam" id="PF20183">
    <property type="entry name" value="DUF6546"/>
    <property type="match status" value="1"/>
</dbReference>